<feature type="transmembrane region" description="Helical" evidence="7">
    <location>
        <begin position="106"/>
        <end position="126"/>
    </location>
</feature>
<evidence type="ECO:0000313" key="9">
    <source>
        <dbReference type="EMBL" id="MCP8937989.1"/>
    </source>
</evidence>
<dbReference type="Gene3D" id="1.10.3720.10">
    <property type="entry name" value="MetI-like"/>
    <property type="match status" value="1"/>
</dbReference>
<keyword evidence="5 7" id="KW-1133">Transmembrane helix</keyword>
<evidence type="ECO:0000256" key="4">
    <source>
        <dbReference type="ARBA" id="ARBA00022692"/>
    </source>
</evidence>
<evidence type="ECO:0000256" key="3">
    <source>
        <dbReference type="ARBA" id="ARBA00022475"/>
    </source>
</evidence>
<name>A0ABT1L970_9HYPH</name>
<feature type="transmembrane region" description="Helical" evidence="7">
    <location>
        <begin position="138"/>
        <end position="159"/>
    </location>
</feature>
<keyword evidence="10" id="KW-1185">Reference proteome</keyword>
<evidence type="ECO:0000256" key="1">
    <source>
        <dbReference type="ARBA" id="ARBA00004651"/>
    </source>
</evidence>
<dbReference type="CDD" id="cd06261">
    <property type="entry name" value="TM_PBP2"/>
    <property type="match status" value="1"/>
</dbReference>
<sequence>MTETDRAAPEGLAVAPVRRTGRAFAARGAKGLKAALTASPIATLGGAIILFWAICAVLAPWLAPYPPNQLDPMALVDPFPSAQHWLGTDQLGRDILSRLLWGARTVLTVAPVAVLAAAVVGTLLGLVSGYRGGVVDALVMRVGDVMLAFPQIILYLIVITKFGASALNIVLVIAVTKAPIIARIVRAVTLDVRNRDYVAAARMRGESTLHILLVEILPNARGPLIVDIFLRLGYTTIAIGVLGFLGIGLPPPDPDWGGMIKESYGLLFVYPHMTLIPAVAVSSLVVGFNFLATGIREASFDV</sequence>
<dbReference type="PROSITE" id="PS50928">
    <property type="entry name" value="ABC_TM1"/>
    <property type="match status" value="1"/>
</dbReference>
<dbReference type="SUPFAM" id="SSF161098">
    <property type="entry name" value="MetI-like"/>
    <property type="match status" value="1"/>
</dbReference>
<comment type="subcellular location">
    <subcellularLocation>
        <location evidence="1 7">Cell membrane</location>
        <topology evidence="1 7">Multi-pass membrane protein</topology>
    </subcellularLocation>
</comment>
<feature type="transmembrane region" description="Helical" evidence="7">
    <location>
        <begin position="228"/>
        <end position="249"/>
    </location>
</feature>
<evidence type="ECO:0000256" key="7">
    <source>
        <dbReference type="RuleBase" id="RU363032"/>
    </source>
</evidence>
<protein>
    <submittedName>
        <fullName evidence="9">ABC transporter permease</fullName>
    </submittedName>
</protein>
<feature type="transmembrane region" description="Helical" evidence="7">
    <location>
        <begin position="41"/>
        <end position="63"/>
    </location>
</feature>
<dbReference type="InterPro" id="IPR000515">
    <property type="entry name" value="MetI-like"/>
</dbReference>
<evidence type="ECO:0000259" key="8">
    <source>
        <dbReference type="PROSITE" id="PS50928"/>
    </source>
</evidence>
<organism evidence="9 10">
    <name type="scientific">Alsobacter ponti</name>
    <dbReference type="NCBI Taxonomy" id="2962936"/>
    <lineage>
        <taxon>Bacteria</taxon>
        <taxon>Pseudomonadati</taxon>
        <taxon>Pseudomonadota</taxon>
        <taxon>Alphaproteobacteria</taxon>
        <taxon>Hyphomicrobiales</taxon>
        <taxon>Alsobacteraceae</taxon>
        <taxon>Alsobacter</taxon>
    </lineage>
</organism>
<dbReference type="Proteomes" id="UP001205890">
    <property type="component" value="Unassembled WGS sequence"/>
</dbReference>
<dbReference type="Pfam" id="PF00528">
    <property type="entry name" value="BPD_transp_1"/>
    <property type="match status" value="1"/>
</dbReference>
<dbReference type="Pfam" id="PF12911">
    <property type="entry name" value="OppC_N"/>
    <property type="match status" value="1"/>
</dbReference>
<keyword evidence="6 7" id="KW-0472">Membrane</keyword>
<dbReference type="InterPro" id="IPR050366">
    <property type="entry name" value="BP-dependent_transpt_permease"/>
</dbReference>
<comment type="caution">
    <text evidence="9">The sequence shown here is derived from an EMBL/GenBank/DDBJ whole genome shotgun (WGS) entry which is preliminary data.</text>
</comment>
<dbReference type="PANTHER" id="PTHR43386:SF25">
    <property type="entry name" value="PEPTIDE ABC TRANSPORTER PERMEASE PROTEIN"/>
    <property type="match status" value="1"/>
</dbReference>
<evidence type="ECO:0000313" key="10">
    <source>
        <dbReference type="Proteomes" id="UP001205890"/>
    </source>
</evidence>
<feature type="transmembrane region" description="Helical" evidence="7">
    <location>
        <begin position="269"/>
        <end position="292"/>
    </location>
</feature>
<proteinExistence type="inferred from homology"/>
<dbReference type="PANTHER" id="PTHR43386">
    <property type="entry name" value="OLIGOPEPTIDE TRANSPORT SYSTEM PERMEASE PROTEIN APPC"/>
    <property type="match status" value="1"/>
</dbReference>
<evidence type="ECO:0000256" key="6">
    <source>
        <dbReference type="ARBA" id="ARBA00023136"/>
    </source>
</evidence>
<gene>
    <name evidence="9" type="ORF">NK718_05630</name>
</gene>
<dbReference type="EMBL" id="JANCLU010000004">
    <property type="protein sequence ID" value="MCP8937989.1"/>
    <property type="molecule type" value="Genomic_DNA"/>
</dbReference>
<keyword evidence="3" id="KW-1003">Cell membrane</keyword>
<accession>A0ABT1L970</accession>
<feature type="transmembrane region" description="Helical" evidence="7">
    <location>
        <begin position="165"/>
        <end position="185"/>
    </location>
</feature>
<keyword evidence="4 7" id="KW-0812">Transmembrane</keyword>
<keyword evidence="2 7" id="KW-0813">Transport</keyword>
<feature type="domain" description="ABC transmembrane type-1" evidence="8">
    <location>
        <begin position="103"/>
        <end position="292"/>
    </location>
</feature>
<dbReference type="RefSeq" id="WP_254739462.1">
    <property type="nucleotide sequence ID" value="NZ_JANCLU010000004.1"/>
</dbReference>
<evidence type="ECO:0000256" key="5">
    <source>
        <dbReference type="ARBA" id="ARBA00022989"/>
    </source>
</evidence>
<evidence type="ECO:0000256" key="2">
    <source>
        <dbReference type="ARBA" id="ARBA00022448"/>
    </source>
</evidence>
<dbReference type="InterPro" id="IPR035906">
    <property type="entry name" value="MetI-like_sf"/>
</dbReference>
<reference evidence="9 10" key="1">
    <citation type="submission" date="2022-07" db="EMBL/GenBank/DDBJ databases">
        <authorList>
            <person name="Li W.-J."/>
            <person name="Deng Q.-Q."/>
        </authorList>
    </citation>
    <scope>NUCLEOTIDE SEQUENCE [LARGE SCALE GENOMIC DNA]</scope>
    <source>
        <strain evidence="9 10">SYSU M60028</strain>
    </source>
</reference>
<dbReference type="InterPro" id="IPR025966">
    <property type="entry name" value="OppC_N"/>
</dbReference>
<comment type="similarity">
    <text evidence="7">Belongs to the binding-protein-dependent transport system permease family.</text>
</comment>